<dbReference type="Pfam" id="PF03552">
    <property type="entry name" value="Cellulose_synt"/>
    <property type="match status" value="1"/>
</dbReference>
<evidence type="ECO:0000313" key="9">
    <source>
        <dbReference type="Proteomes" id="UP000827889"/>
    </source>
</evidence>
<keyword evidence="7" id="KW-0961">Cell wall biogenesis/degradation</keyword>
<evidence type="ECO:0000256" key="6">
    <source>
        <dbReference type="ARBA" id="ARBA00023136"/>
    </source>
</evidence>
<proteinExistence type="predicted"/>
<evidence type="ECO:0000256" key="4">
    <source>
        <dbReference type="ARBA" id="ARBA00022692"/>
    </source>
</evidence>
<keyword evidence="5 8" id="KW-1133">Transmembrane helix</keyword>
<keyword evidence="2" id="KW-0328">Glycosyltransferase</keyword>
<feature type="transmembrane region" description="Helical" evidence="8">
    <location>
        <begin position="279"/>
        <end position="302"/>
    </location>
</feature>
<evidence type="ECO:0000256" key="8">
    <source>
        <dbReference type="SAM" id="Phobius"/>
    </source>
</evidence>
<evidence type="ECO:0000256" key="7">
    <source>
        <dbReference type="ARBA" id="ARBA00023316"/>
    </source>
</evidence>
<keyword evidence="4 8" id="KW-0812">Transmembrane</keyword>
<dbReference type="RefSeq" id="XP_048134035.1">
    <property type="nucleotide sequence ID" value="XM_048278078.1"/>
</dbReference>
<dbReference type="GeneID" id="115752578"/>
<sequence>MISQLYAFRDHLLWISDKFERVRWIQGPLYVGTGCIFNRRALYGYEAPGKIRQREQGILSMCFGGSCREGSTAKKRTDERMKISSKNAEPDAPMVDLERSQEGIEGDGYEDEKLHLMSHLSLEKWYGQSYGFIESILLETGDVSQFASLETLLKEAIQVISCGYEDNTKWGSEIGWIYSSASEEFVTGLKMHARGWRSIYCMPKRAAFKGSAPTNLSDRLNQVLCWAQGSVQVLLSRHCPIWYGFGVRLKLLQRLAYINATVYPFTAIPLLAYCTLPALQISIIGIISFISLSLSIIATNILEMRWSGVRIDVWWSTEQFWVIGGVSGHLFAIFQGLLKVLTRIDTSIHTPSKESNEQTVFSELKIFKWTSLLIPLTTLLLINLIGLVTGVSSAISSGHHIWSVLFRKLFFAFWVIIHLCPFLKGLPSNQSRVPTIVIVLSILLASIFSLLWVHIHPFTTAVVGPSIEQCGINC</sequence>
<protein>
    <submittedName>
        <fullName evidence="10">Cellulose synthase A catalytic subunit 3 [UDP-forming]-like</fullName>
    </submittedName>
</protein>
<evidence type="ECO:0000256" key="5">
    <source>
        <dbReference type="ARBA" id="ARBA00022989"/>
    </source>
</evidence>
<evidence type="ECO:0000256" key="3">
    <source>
        <dbReference type="ARBA" id="ARBA00022679"/>
    </source>
</evidence>
<dbReference type="Proteomes" id="UP000827889">
    <property type="component" value="Chromosome 4"/>
</dbReference>
<feature type="transmembrane region" description="Helical" evidence="8">
    <location>
        <begin position="401"/>
        <end position="423"/>
    </location>
</feature>
<comment type="subcellular location">
    <subcellularLocation>
        <location evidence="1">Endomembrane system</location>
    </subcellularLocation>
</comment>
<name>A0ABM3HBQ4_9MYRT</name>
<evidence type="ECO:0000256" key="2">
    <source>
        <dbReference type="ARBA" id="ARBA00022676"/>
    </source>
</evidence>
<feature type="transmembrane region" description="Helical" evidence="8">
    <location>
        <begin position="255"/>
        <end position="273"/>
    </location>
</feature>
<evidence type="ECO:0000313" key="10">
    <source>
        <dbReference type="RefSeq" id="XP_048134035.1"/>
    </source>
</evidence>
<dbReference type="InterPro" id="IPR005150">
    <property type="entry name" value="Cellulose_synth"/>
</dbReference>
<feature type="transmembrane region" description="Helical" evidence="8">
    <location>
        <begin position="372"/>
        <end position="395"/>
    </location>
</feature>
<dbReference type="PANTHER" id="PTHR13301">
    <property type="entry name" value="X-BOX TRANSCRIPTION FACTOR-RELATED"/>
    <property type="match status" value="1"/>
</dbReference>
<keyword evidence="3" id="KW-0808">Transferase</keyword>
<feature type="transmembrane region" description="Helical" evidence="8">
    <location>
        <begin position="435"/>
        <end position="455"/>
    </location>
</feature>
<keyword evidence="6 8" id="KW-0472">Membrane</keyword>
<organism evidence="9 10">
    <name type="scientific">Rhodamnia argentea</name>
    <dbReference type="NCBI Taxonomy" id="178133"/>
    <lineage>
        <taxon>Eukaryota</taxon>
        <taxon>Viridiplantae</taxon>
        <taxon>Streptophyta</taxon>
        <taxon>Embryophyta</taxon>
        <taxon>Tracheophyta</taxon>
        <taxon>Spermatophyta</taxon>
        <taxon>Magnoliopsida</taxon>
        <taxon>eudicotyledons</taxon>
        <taxon>Gunneridae</taxon>
        <taxon>Pentapetalae</taxon>
        <taxon>rosids</taxon>
        <taxon>malvids</taxon>
        <taxon>Myrtales</taxon>
        <taxon>Myrtaceae</taxon>
        <taxon>Myrtoideae</taxon>
        <taxon>Myrteae</taxon>
        <taxon>Australasian group</taxon>
        <taxon>Rhodamnia</taxon>
    </lineage>
</organism>
<accession>A0ABM3HBQ4</accession>
<reference evidence="10" key="1">
    <citation type="submission" date="2025-08" db="UniProtKB">
        <authorList>
            <consortium name="RefSeq"/>
        </authorList>
    </citation>
    <scope>IDENTIFICATION</scope>
    <source>
        <tissue evidence="10">Leaf</tissue>
    </source>
</reference>
<gene>
    <name evidence="10" type="primary">LOC115752578</name>
</gene>
<evidence type="ECO:0000256" key="1">
    <source>
        <dbReference type="ARBA" id="ARBA00004308"/>
    </source>
</evidence>
<keyword evidence="9" id="KW-1185">Reference proteome</keyword>